<dbReference type="RefSeq" id="WP_271790024.1">
    <property type="nucleotide sequence ID" value="NZ_CAMXCM010000004.1"/>
</dbReference>
<name>A0A9W4TMJ8_9PROT</name>
<dbReference type="AlphaFoldDB" id="A0A9W4TMJ8"/>
<dbReference type="GO" id="GO:0016757">
    <property type="term" value="F:glycosyltransferase activity"/>
    <property type="evidence" value="ECO:0007669"/>
    <property type="project" value="UniProtKB-KW"/>
</dbReference>
<keyword evidence="1" id="KW-0328">Glycosyltransferase</keyword>
<comment type="caution">
    <text evidence="1">The sequence shown here is derived from an EMBL/GenBank/DDBJ whole genome shotgun (WGS) entry which is preliminary data.</text>
</comment>
<dbReference type="Proteomes" id="UP001154255">
    <property type="component" value="Unassembled WGS sequence"/>
</dbReference>
<accession>A0A9W4TMJ8</accession>
<dbReference type="Gene3D" id="3.90.550.20">
    <property type="match status" value="1"/>
</dbReference>
<evidence type="ECO:0000313" key="1">
    <source>
        <dbReference type="EMBL" id="CAI3948686.1"/>
    </source>
</evidence>
<sequence length="368" mass="42697">MEPNQSVDYTDMLSICPQALETYQQRGVNDVLAAYDIGNVLITNHFYGEAAFFYKLAYNMHSKSPSEHPLSHVLWMIRMVALLKGGFPLKDEDLEQLKGLSIPFYNYVTGWKHYKDNHDALSAVLMMGNCYEEFPTGEGADRTYLSIMMDLFNFRPQLSVQGRTYANSMIQVIPNNLFMYWDEDVSEDRSNFEYHQQLGYFNCKIFSKTEAVDWLYQNYGIEARQLFLSLNSPVEAEDFLRVHVINQYGGWWLGTGLRIKSVEQFCTVLPTMYEHVFFLADIDVVHNDFFGSVANSPILNECIRSLYHNCYVNPSLFPTYKTGPGIFNRAVNRNLYRCLKGQGQRPSLIMLNHQELWWQVIETSHSTQ</sequence>
<evidence type="ECO:0000313" key="4">
    <source>
        <dbReference type="Proteomes" id="UP001154259"/>
    </source>
</evidence>
<evidence type="ECO:0000313" key="3">
    <source>
        <dbReference type="Proteomes" id="UP001154255"/>
    </source>
</evidence>
<dbReference type="EMBL" id="CAMXCM010000004">
    <property type="protein sequence ID" value="CAI3948686.1"/>
    <property type="molecule type" value="Genomic_DNA"/>
</dbReference>
<protein>
    <submittedName>
        <fullName evidence="1">Mannosyltransferase OCH1 or related enzyme (OCH1)</fullName>
    </submittedName>
</protein>
<keyword evidence="1" id="KW-0808">Transferase</keyword>
<dbReference type="Proteomes" id="UP001154259">
    <property type="component" value="Unassembled WGS sequence"/>
</dbReference>
<proteinExistence type="predicted"/>
<organism evidence="1 3">
    <name type="scientific">Commensalibacter communis</name>
    <dbReference type="NCBI Taxonomy" id="2972786"/>
    <lineage>
        <taxon>Bacteria</taxon>
        <taxon>Pseudomonadati</taxon>
        <taxon>Pseudomonadota</taxon>
        <taxon>Alphaproteobacteria</taxon>
        <taxon>Acetobacterales</taxon>
        <taxon>Acetobacteraceae</taxon>
    </lineage>
</organism>
<reference evidence="1" key="1">
    <citation type="submission" date="2022-10" db="EMBL/GenBank/DDBJ databases">
        <authorList>
            <person name="Botero Cardona J."/>
        </authorList>
    </citation>
    <scope>NUCLEOTIDE SEQUENCE</scope>
    <source>
        <strain evidence="1">LMG 31819</strain>
        <strain evidence="2">R-53529</strain>
    </source>
</reference>
<gene>
    <name evidence="2" type="ORF">R53529_LOCUS1593</name>
    <name evidence="1" type="ORF">R53530_LOCUS1687</name>
</gene>
<evidence type="ECO:0000313" key="2">
    <source>
        <dbReference type="EMBL" id="CAI3949175.1"/>
    </source>
</evidence>
<dbReference type="EMBL" id="CAMXCS010000003">
    <property type="protein sequence ID" value="CAI3949175.1"/>
    <property type="molecule type" value="Genomic_DNA"/>
</dbReference>
<keyword evidence="4" id="KW-1185">Reference proteome</keyword>